<dbReference type="InterPro" id="IPR013655">
    <property type="entry name" value="PAS_fold_3"/>
</dbReference>
<keyword evidence="3" id="KW-0597">Phosphoprotein</keyword>
<evidence type="ECO:0000313" key="8">
    <source>
        <dbReference type="EMBL" id="GAA4710657.1"/>
    </source>
</evidence>
<dbReference type="PANTHER" id="PTHR43304:SF1">
    <property type="entry name" value="PAC DOMAIN-CONTAINING PROTEIN"/>
    <property type="match status" value="1"/>
</dbReference>
<evidence type="ECO:0000259" key="7">
    <source>
        <dbReference type="PROSITE" id="PS50921"/>
    </source>
</evidence>
<dbReference type="InterPro" id="IPR052162">
    <property type="entry name" value="Sensor_kinase/Photoreceptor"/>
</dbReference>
<dbReference type="Pfam" id="PF08447">
    <property type="entry name" value="PAS_3"/>
    <property type="match status" value="1"/>
</dbReference>
<dbReference type="InterPro" id="IPR005561">
    <property type="entry name" value="ANTAR"/>
</dbReference>
<evidence type="ECO:0000256" key="2">
    <source>
        <dbReference type="ARBA" id="ARBA00012438"/>
    </source>
</evidence>
<dbReference type="SUPFAM" id="SSF52172">
    <property type="entry name" value="CheY-like"/>
    <property type="match status" value="1"/>
</dbReference>
<dbReference type="SMART" id="SM01012">
    <property type="entry name" value="ANTAR"/>
    <property type="match status" value="1"/>
</dbReference>
<dbReference type="Gene3D" id="1.10.10.10">
    <property type="entry name" value="Winged helix-like DNA-binding domain superfamily/Winged helix DNA-binding domain"/>
    <property type="match status" value="1"/>
</dbReference>
<dbReference type="InterPro" id="IPR036388">
    <property type="entry name" value="WH-like_DNA-bd_sf"/>
</dbReference>
<dbReference type="Gene3D" id="3.30.450.20">
    <property type="entry name" value="PAS domain"/>
    <property type="match status" value="1"/>
</dbReference>
<proteinExistence type="predicted"/>
<sequence length="221" mass="23744">MAAEPMGIERALALGANHVVGRYRYELATQRWWWSDETFQIYGFAPGEVVPTTTLVLAHKHPDDRAHVSRVLEDAALTGEPFSSVHRIMDAGGRERTLTVVGQGRRDPRTRQVHALVGYFIDVTAAVKARAGEAANASIRASAATRAPIEQAKGIIAFALGIDAEEAFEYLRSTSNHANIAVRDVARRIVELARTASAAADVAAALTPPRPVSTAAASQPL</sequence>
<keyword evidence="4" id="KW-0808">Transferase</keyword>
<evidence type="ECO:0000256" key="4">
    <source>
        <dbReference type="ARBA" id="ARBA00022679"/>
    </source>
</evidence>
<evidence type="ECO:0000256" key="3">
    <source>
        <dbReference type="ARBA" id="ARBA00022553"/>
    </source>
</evidence>
<comment type="catalytic activity">
    <reaction evidence="1">
        <text>ATP + protein L-histidine = ADP + protein N-phospho-L-histidine.</text>
        <dbReference type="EC" id="2.7.13.3"/>
    </reaction>
</comment>
<protein>
    <recommendedName>
        <fullName evidence="2">histidine kinase</fullName>
        <ecNumber evidence="2">2.7.13.3</ecNumber>
    </recommendedName>
</protein>
<gene>
    <name evidence="8" type="ORF">GCM10023198_36790</name>
</gene>
<evidence type="ECO:0000256" key="5">
    <source>
        <dbReference type="ARBA" id="ARBA00022777"/>
    </source>
</evidence>
<dbReference type="CDD" id="cd00130">
    <property type="entry name" value="PAS"/>
    <property type="match status" value="1"/>
</dbReference>
<feature type="domain" description="ANTAR" evidence="7">
    <location>
        <begin position="129"/>
        <end position="190"/>
    </location>
</feature>
<dbReference type="EC" id="2.7.13.3" evidence="2"/>
<keyword evidence="9" id="KW-1185">Reference proteome</keyword>
<reference evidence="9" key="1">
    <citation type="journal article" date="2019" name="Int. J. Syst. Evol. Microbiol.">
        <title>The Global Catalogue of Microorganisms (GCM) 10K type strain sequencing project: providing services to taxonomists for standard genome sequencing and annotation.</title>
        <authorList>
            <consortium name="The Broad Institute Genomics Platform"/>
            <consortium name="The Broad Institute Genome Sequencing Center for Infectious Disease"/>
            <person name="Wu L."/>
            <person name="Ma J."/>
        </authorList>
    </citation>
    <scope>NUCLEOTIDE SEQUENCE [LARGE SCALE GENOMIC DNA]</scope>
    <source>
        <strain evidence="9">JCM 17975</strain>
    </source>
</reference>
<dbReference type="PANTHER" id="PTHR43304">
    <property type="entry name" value="PHYTOCHROME-LIKE PROTEIN CPH1"/>
    <property type="match status" value="1"/>
</dbReference>
<dbReference type="SUPFAM" id="SSF55785">
    <property type="entry name" value="PYP-like sensor domain (PAS domain)"/>
    <property type="match status" value="1"/>
</dbReference>
<comment type="caution">
    <text evidence="8">The sequence shown here is derived from an EMBL/GenBank/DDBJ whole genome shotgun (WGS) entry which is preliminary data.</text>
</comment>
<dbReference type="InterPro" id="IPR011006">
    <property type="entry name" value="CheY-like_superfamily"/>
</dbReference>
<feature type="domain" description="PAS" evidence="6">
    <location>
        <begin position="34"/>
        <end position="79"/>
    </location>
</feature>
<evidence type="ECO:0000256" key="1">
    <source>
        <dbReference type="ARBA" id="ARBA00000085"/>
    </source>
</evidence>
<dbReference type="EMBL" id="BAABHM010000016">
    <property type="protein sequence ID" value="GAA4710657.1"/>
    <property type="molecule type" value="Genomic_DNA"/>
</dbReference>
<dbReference type="PROSITE" id="PS50112">
    <property type="entry name" value="PAS"/>
    <property type="match status" value="1"/>
</dbReference>
<dbReference type="Proteomes" id="UP001500843">
    <property type="component" value="Unassembled WGS sequence"/>
</dbReference>
<accession>A0ABP8XNW9</accession>
<dbReference type="InterPro" id="IPR035965">
    <property type="entry name" value="PAS-like_dom_sf"/>
</dbReference>
<organism evidence="8 9">
    <name type="scientific">Promicromonospora umidemergens</name>
    <dbReference type="NCBI Taxonomy" id="629679"/>
    <lineage>
        <taxon>Bacteria</taxon>
        <taxon>Bacillati</taxon>
        <taxon>Actinomycetota</taxon>
        <taxon>Actinomycetes</taxon>
        <taxon>Micrococcales</taxon>
        <taxon>Promicromonosporaceae</taxon>
        <taxon>Promicromonospora</taxon>
    </lineage>
</organism>
<name>A0ABP8XNW9_9MICO</name>
<keyword evidence="5" id="KW-0418">Kinase</keyword>
<dbReference type="RefSeq" id="WP_253868222.1">
    <property type="nucleotide sequence ID" value="NZ_BAABHM010000016.1"/>
</dbReference>
<dbReference type="PROSITE" id="PS50921">
    <property type="entry name" value="ANTAR"/>
    <property type="match status" value="1"/>
</dbReference>
<evidence type="ECO:0000313" key="9">
    <source>
        <dbReference type="Proteomes" id="UP001500843"/>
    </source>
</evidence>
<evidence type="ECO:0000259" key="6">
    <source>
        <dbReference type="PROSITE" id="PS50112"/>
    </source>
</evidence>
<dbReference type="InterPro" id="IPR000014">
    <property type="entry name" value="PAS"/>
</dbReference>
<dbReference type="Pfam" id="PF03861">
    <property type="entry name" value="ANTAR"/>
    <property type="match status" value="1"/>
</dbReference>